<evidence type="ECO:0000313" key="2">
    <source>
        <dbReference type="EMBL" id="OQR87364.1"/>
    </source>
</evidence>
<dbReference type="Proteomes" id="UP000243579">
    <property type="component" value="Unassembled WGS sequence"/>
</dbReference>
<feature type="compositionally biased region" description="Basic and acidic residues" evidence="1">
    <location>
        <begin position="138"/>
        <end position="151"/>
    </location>
</feature>
<protein>
    <submittedName>
        <fullName evidence="2">Uncharacterized protein</fullName>
    </submittedName>
</protein>
<keyword evidence="3" id="KW-1185">Reference proteome</keyword>
<comment type="caution">
    <text evidence="2">The sequence shown here is derived from an EMBL/GenBank/DDBJ whole genome shotgun (WGS) entry which is preliminary data.</text>
</comment>
<reference evidence="2 3" key="1">
    <citation type="journal article" date="2014" name="Genome Biol. Evol.">
        <title>The secreted proteins of Achlya hypogyna and Thraustotheca clavata identify the ancestral oomycete secretome and reveal gene acquisitions by horizontal gene transfer.</title>
        <authorList>
            <person name="Misner I."/>
            <person name="Blouin N."/>
            <person name="Leonard G."/>
            <person name="Richards T.A."/>
            <person name="Lane C.E."/>
        </authorList>
    </citation>
    <scope>NUCLEOTIDE SEQUENCE [LARGE SCALE GENOMIC DNA]</scope>
    <source>
        <strain evidence="2 3">ATCC 48635</strain>
    </source>
</reference>
<feature type="region of interest" description="Disordered" evidence="1">
    <location>
        <begin position="118"/>
        <end position="154"/>
    </location>
</feature>
<name>A0A1V9YNU0_ACHHY</name>
<accession>A0A1V9YNU0</accession>
<gene>
    <name evidence="2" type="ORF">ACHHYP_08974</name>
</gene>
<dbReference type="OrthoDB" id="76276at2759"/>
<evidence type="ECO:0000256" key="1">
    <source>
        <dbReference type="SAM" id="MobiDB-lite"/>
    </source>
</evidence>
<organism evidence="2 3">
    <name type="scientific">Achlya hypogyna</name>
    <name type="common">Oomycete</name>
    <name type="synonym">Protoachlya hypogyna</name>
    <dbReference type="NCBI Taxonomy" id="1202772"/>
    <lineage>
        <taxon>Eukaryota</taxon>
        <taxon>Sar</taxon>
        <taxon>Stramenopiles</taxon>
        <taxon>Oomycota</taxon>
        <taxon>Saprolegniomycetes</taxon>
        <taxon>Saprolegniales</taxon>
        <taxon>Achlyaceae</taxon>
        <taxon>Achlya</taxon>
    </lineage>
</organism>
<proteinExistence type="predicted"/>
<evidence type="ECO:0000313" key="3">
    <source>
        <dbReference type="Proteomes" id="UP000243579"/>
    </source>
</evidence>
<dbReference type="EMBL" id="JNBR01001448">
    <property type="protein sequence ID" value="OQR87364.1"/>
    <property type="molecule type" value="Genomic_DNA"/>
</dbReference>
<dbReference type="AlphaFoldDB" id="A0A1V9YNU0"/>
<sequence length="708" mass="78889">MAFRKRSPPAKAFALVGDAESQVKWHALKVGPTPARDHRLVLDTIRYDYDISSPQSIQALHKDANRSCPYTQPFPKIITQRTCHAPPLKSPVRPLRSPRLAKPESPIKVTFQTLTIQAPMSPPKPLAPVEPSRPNTKTRADSPKTRIDSPKKKQAWASVAVAPSRPKFIPSIATQDRIYGRQFALAKMEIDCLAGQLSKHEKSGHTLKSTLSDDDFNMACLTVTRLAAEYANIGDHESAWVYRCFGARALGDRYIQSFIKSLTLQFYDDAVTDFTRACEHFTLLNEAKSQSSYTRAEDGWHSESDRDRFVLLSLEPLHVVKAFASHTANTALRQATMAIAEAKSRTGSVLQIRIACEMLSIAYAAFAWLRLDTNHLAVVHTSIDAAQCNASLATALTKLASRRHAALVSEWIAHHRTFTHEAESVLSITKTAESLRVPKDVAIATHIAATNLEKRVMAAVVQVLHGIGGNFVSRDHSSRIRAKRAQTKMGSSVLRLRRKSAKSGHVDGDFMSLVATKRRTELVAASYESDVYALVVKSSPAATPRPSAMQQAELHAMDDEAARSMAFELAADDRARSVRRAVADYVTKVLDHGVRHVFRSYRSAPSVAAVPKAPERVPQPFFDLDMDMQRQAILAEIEHCKALYHDRIEENDAQVQRLRLLLHERAFADEISEIGAYNLLRQPAADAINDEYDDNTEEWTHTSVYWQP</sequence>